<dbReference type="Pfam" id="PF13899">
    <property type="entry name" value="Thioredoxin_7"/>
    <property type="match status" value="1"/>
</dbReference>
<dbReference type="Pfam" id="PF11412">
    <property type="entry name" value="DsbD_N"/>
    <property type="match status" value="1"/>
</dbReference>
<evidence type="ECO:0000256" key="3">
    <source>
        <dbReference type="ARBA" id="ARBA00022748"/>
    </source>
</evidence>
<feature type="transmembrane region" description="Helical" evidence="6">
    <location>
        <begin position="394"/>
        <end position="417"/>
    </location>
</feature>
<dbReference type="PANTHER" id="PTHR32234">
    <property type="entry name" value="THIOL:DISULFIDE INTERCHANGE PROTEIN DSBD"/>
    <property type="match status" value="1"/>
</dbReference>
<dbReference type="GO" id="GO:0045454">
    <property type="term" value="P:cell redox homeostasis"/>
    <property type="evidence" value="ECO:0007669"/>
    <property type="project" value="TreeGrafter"/>
</dbReference>
<protein>
    <submittedName>
        <fullName evidence="10">Cytochrome c biogenesis protein transmembrane region</fullName>
    </submittedName>
</protein>
<feature type="transmembrane region" description="Helical" evidence="6">
    <location>
        <begin position="238"/>
        <end position="262"/>
    </location>
</feature>
<dbReference type="InterPro" id="IPR003834">
    <property type="entry name" value="Cyt_c_assmbl_TM_dom"/>
</dbReference>
<keyword evidence="11" id="KW-1185">Reference proteome</keyword>
<evidence type="ECO:0000256" key="4">
    <source>
        <dbReference type="ARBA" id="ARBA00022989"/>
    </source>
</evidence>
<feature type="domain" description="Thiol:disulfide interchange protein DsbD N-terminal" evidence="9">
    <location>
        <begin position="41"/>
        <end position="155"/>
    </location>
</feature>
<evidence type="ECO:0000256" key="2">
    <source>
        <dbReference type="ARBA" id="ARBA00022692"/>
    </source>
</evidence>
<feature type="transmembrane region" description="Helical" evidence="6">
    <location>
        <begin position="466"/>
        <end position="484"/>
    </location>
</feature>
<name>A0A1W1W213_9BACT</name>
<comment type="subcellular location">
    <subcellularLocation>
        <location evidence="1">Membrane</location>
        <topology evidence="1">Multi-pass membrane protein</topology>
    </subcellularLocation>
</comment>
<evidence type="ECO:0000256" key="7">
    <source>
        <dbReference type="SAM" id="SignalP"/>
    </source>
</evidence>
<reference evidence="10 11" key="1">
    <citation type="submission" date="2017-04" db="EMBL/GenBank/DDBJ databases">
        <authorList>
            <person name="Afonso C.L."/>
            <person name="Miller P.J."/>
            <person name="Scott M.A."/>
            <person name="Spackman E."/>
            <person name="Goraichik I."/>
            <person name="Dimitrov K.M."/>
            <person name="Suarez D.L."/>
            <person name="Swayne D.E."/>
        </authorList>
    </citation>
    <scope>NUCLEOTIDE SEQUENCE [LARGE SCALE GENOMIC DNA]</scope>
    <source>
        <strain evidence="10 11">DSM 11622</strain>
    </source>
</reference>
<keyword evidence="4 6" id="KW-1133">Transmembrane helix</keyword>
<dbReference type="Gene3D" id="2.60.40.1250">
    <property type="entry name" value="Thiol:disulfide interchange protein DsbD, N-terminal domain"/>
    <property type="match status" value="1"/>
</dbReference>
<dbReference type="GO" id="GO:0017004">
    <property type="term" value="P:cytochrome complex assembly"/>
    <property type="evidence" value="ECO:0007669"/>
    <property type="project" value="UniProtKB-KW"/>
</dbReference>
<keyword evidence="5 6" id="KW-0472">Membrane</keyword>
<evidence type="ECO:0000313" key="11">
    <source>
        <dbReference type="Proteomes" id="UP000192266"/>
    </source>
</evidence>
<dbReference type="Pfam" id="PF02683">
    <property type="entry name" value="DsbD_TM"/>
    <property type="match status" value="1"/>
</dbReference>
<keyword evidence="7" id="KW-0732">Signal</keyword>
<dbReference type="Gene3D" id="3.40.30.10">
    <property type="entry name" value="Glutaredoxin"/>
    <property type="match status" value="1"/>
</dbReference>
<evidence type="ECO:0000256" key="5">
    <source>
        <dbReference type="ARBA" id="ARBA00023136"/>
    </source>
</evidence>
<dbReference type="InterPro" id="IPR036929">
    <property type="entry name" value="DsbDN_sf"/>
</dbReference>
<feature type="chain" id="PRO_5013275145" evidence="7">
    <location>
        <begin position="21"/>
        <end position="724"/>
    </location>
</feature>
<feature type="transmembrane region" description="Helical" evidence="6">
    <location>
        <begin position="317"/>
        <end position="338"/>
    </location>
</feature>
<keyword evidence="2 6" id="KW-0812">Transmembrane</keyword>
<feature type="signal peptide" evidence="7">
    <location>
        <begin position="1"/>
        <end position="20"/>
    </location>
</feature>
<evidence type="ECO:0000256" key="6">
    <source>
        <dbReference type="SAM" id="Phobius"/>
    </source>
</evidence>
<dbReference type="EMBL" id="FWWW01000091">
    <property type="protein sequence ID" value="SMB99431.1"/>
    <property type="molecule type" value="Genomic_DNA"/>
</dbReference>
<evidence type="ECO:0000313" key="10">
    <source>
        <dbReference type="EMBL" id="SMB99431.1"/>
    </source>
</evidence>
<feature type="transmembrane region" description="Helical" evidence="6">
    <location>
        <begin position="505"/>
        <end position="531"/>
    </location>
</feature>
<accession>A0A1W1W213</accession>
<evidence type="ECO:0000259" key="9">
    <source>
        <dbReference type="Pfam" id="PF11412"/>
    </source>
</evidence>
<dbReference type="GO" id="GO:0016020">
    <property type="term" value="C:membrane"/>
    <property type="evidence" value="ECO:0007669"/>
    <property type="project" value="UniProtKB-SubCell"/>
</dbReference>
<dbReference type="Proteomes" id="UP000192266">
    <property type="component" value="Unassembled WGS sequence"/>
</dbReference>
<feature type="domain" description="Cytochrome C biogenesis protein transmembrane" evidence="8">
    <location>
        <begin position="243"/>
        <end position="451"/>
    </location>
</feature>
<dbReference type="RefSeq" id="WP_084447259.1">
    <property type="nucleotide sequence ID" value="NZ_FWWW01000091.1"/>
</dbReference>
<proteinExistence type="predicted"/>
<dbReference type="OrthoDB" id="9811036at2"/>
<dbReference type="PANTHER" id="PTHR32234:SF0">
    <property type="entry name" value="THIOL:DISULFIDE INTERCHANGE PROTEIN DSBD"/>
    <property type="match status" value="1"/>
</dbReference>
<dbReference type="InterPro" id="IPR028250">
    <property type="entry name" value="DsbDN"/>
</dbReference>
<evidence type="ECO:0000256" key="1">
    <source>
        <dbReference type="ARBA" id="ARBA00004141"/>
    </source>
</evidence>
<feature type="transmembrane region" description="Helical" evidence="6">
    <location>
        <begin position="359"/>
        <end position="382"/>
    </location>
</feature>
<dbReference type="AlphaFoldDB" id="A0A1W1W213"/>
<organism evidence="10 11">
    <name type="scientific">Hymenobacter roseosalivarius DSM 11622</name>
    <dbReference type="NCBI Taxonomy" id="645990"/>
    <lineage>
        <taxon>Bacteria</taxon>
        <taxon>Pseudomonadati</taxon>
        <taxon>Bacteroidota</taxon>
        <taxon>Cytophagia</taxon>
        <taxon>Cytophagales</taxon>
        <taxon>Hymenobacteraceae</taxon>
        <taxon>Hymenobacter</taxon>
    </lineage>
</organism>
<keyword evidence="3" id="KW-0201">Cytochrome c-type biogenesis</keyword>
<dbReference type="STRING" id="645990.SAMN00120144_0193"/>
<dbReference type="InterPro" id="IPR036249">
    <property type="entry name" value="Thioredoxin-like_sf"/>
</dbReference>
<feature type="transmembrane region" description="Helical" evidence="6">
    <location>
        <begin position="429"/>
        <end position="446"/>
    </location>
</feature>
<feature type="transmembrane region" description="Helical" evidence="6">
    <location>
        <begin position="283"/>
        <end position="305"/>
    </location>
</feature>
<gene>
    <name evidence="10" type="ORF">SAMN00120144_0193</name>
</gene>
<dbReference type="SUPFAM" id="SSF52833">
    <property type="entry name" value="Thioredoxin-like"/>
    <property type="match status" value="1"/>
</dbReference>
<evidence type="ECO:0000259" key="8">
    <source>
        <dbReference type="Pfam" id="PF02683"/>
    </source>
</evidence>
<dbReference type="GO" id="GO:0015035">
    <property type="term" value="F:protein-disulfide reductase activity"/>
    <property type="evidence" value="ECO:0007669"/>
    <property type="project" value="TreeGrafter"/>
</dbReference>
<sequence length="724" mass="78349">MARLSSPLLLLLLSALSFLAGPLAAQVLTPTKLTASLSQPSAAVGTELDLIVQARIQPGWHLYATDFNPNVGPAVFTLTFTKSPAYVLVGPPKSVKSKHAHDETFDGEVAYFTQTGQIRQRIRVLKPGPLIINAEAEYQSCSDADGRCVPGDASLSFGPFTVTAKAAAAPAALPAKPKAARPTSSLWRPVVLPSPVAPNFAPEQPPVAAPITLVAGPRAAAPVASVAAATILPPSPGLWQFGLLAFFSGLAALLTPCVFPMVPMTVSFFTSGQDSRRRSIVKALVYGLSIILIYTIIGVIVARVLGEDGPNFLATHWVPNLLFFVVFVVFGLSFLGLFDITLPHQLVNRADRQADKGGWVGVFFMAFTLVLVSFSCTGPIVATILSLSVRGETLLPVIGMLGFSLAFALPFTLFAIFPSWLKSLPRSGGWLNTVKVTLGLVELMLALKFLSTVDLTYHWGLLDRDVYLTIWIALSIMLGLYLLGKIKLSHDCDLTHLSVGRVLMATLTFGFTVYLVPGLFGAPLPLLAGYLPPQTEQLFSLKAPQRPAPATAATQLPTETPRFADLLHLPHGLSGYFDLEQARRVARQQHKPIFIDFTGHGCVNCRKMEATVWSNPQVLQKLRNDYVVVALYVDDKTTLPEAEWYTSKRDNKPKTTLGKQNADLQLTRYGVNAQPYYVLLDPEDSSYQPLVASVAYEPDAARFAEFLTAGVQRYQAAAAPLAVR</sequence>